<geneLocation type="plasmid" evidence="1 2">
    <name>pANACY.06</name>
</geneLocation>
<dbReference type="Proteomes" id="UP000010474">
    <property type="component" value="Plasmid pANACY.06"/>
</dbReference>
<protein>
    <submittedName>
        <fullName evidence="1">Uncharacterized protein</fullName>
    </submittedName>
</protein>
<proteinExistence type="predicted"/>
<dbReference type="EMBL" id="CP003665">
    <property type="protein sequence ID" value="AFZ61434.1"/>
    <property type="molecule type" value="Genomic_DNA"/>
</dbReference>
<reference evidence="2" key="1">
    <citation type="journal article" date="2013" name="Proc. Natl. Acad. Sci. U.S.A.">
        <title>Improving the coverage of the cyanobacterial phylum using diversity-driven genome sequencing.</title>
        <authorList>
            <person name="Shih P.M."/>
            <person name="Wu D."/>
            <person name="Latifi A."/>
            <person name="Axen S.D."/>
            <person name="Fewer D.P."/>
            <person name="Talla E."/>
            <person name="Calteau A."/>
            <person name="Cai F."/>
            <person name="Tandeau de Marsac N."/>
            <person name="Rippka R."/>
            <person name="Herdman M."/>
            <person name="Sivonen K."/>
            <person name="Coursin T."/>
            <person name="Laurent T."/>
            <person name="Goodwin L."/>
            <person name="Nolan M."/>
            <person name="Davenport K.W."/>
            <person name="Han C.S."/>
            <person name="Rubin E.M."/>
            <person name="Eisen J.A."/>
            <person name="Woyke T."/>
            <person name="Gugger M."/>
            <person name="Kerfeld C.A."/>
        </authorList>
    </citation>
    <scope>NUCLEOTIDE SEQUENCE [LARGE SCALE GENOMIC DNA]</scope>
    <source>
        <strain evidence="2">ATCC 27899 / PCC 7122</strain>
    </source>
</reference>
<sequence>MPRKRRNNKGFDDLFTDYCLTKTELTDILGVSRDSIVRWSKLALYRIPSFRDAYPKKSDGDADNEAPLNPYQCWVISRIARDFAKLGTAERVRLGITKNTQNYSVYTYRTALRNLNKIAA</sequence>
<gene>
    <name evidence="1" type="ordered locus">Anacy_6165</name>
</gene>
<dbReference type="KEGG" id="acy:Anacy_6165"/>
<dbReference type="HOGENOM" id="CLU_2044786_0_0_3"/>
<evidence type="ECO:0000313" key="1">
    <source>
        <dbReference type="EMBL" id="AFZ61434.1"/>
    </source>
</evidence>
<dbReference type="PATRIC" id="fig|272123.3.peg.6705"/>
<name>K9ZRN8_ANACC</name>
<accession>K9ZRN8</accession>
<dbReference type="RefSeq" id="WP_015217874.1">
    <property type="nucleotide sequence ID" value="NC_019775.1"/>
</dbReference>
<organism evidence="1 2">
    <name type="scientific">Anabaena cylindrica (strain ATCC 27899 / PCC 7122)</name>
    <dbReference type="NCBI Taxonomy" id="272123"/>
    <lineage>
        <taxon>Bacteria</taxon>
        <taxon>Bacillati</taxon>
        <taxon>Cyanobacteriota</taxon>
        <taxon>Cyanophyceae</taxon>
        <taxon>Nostocales</taxon>
        <taxon>Nostocaceae</taxon>
        <taxon>Anabaena</taxon>
    </lineage>
</organism>
<dbReference type="AlphaFoldDB" id="K9ZRN8"/>
<evidence type="ECO:0000313" key="2">
    <source>
        <dbReference type="Proteomes" id="UP000010474"/>
    </source>
</evidence>
<keyword evidence="1" id="KW-0614">Plasmid</keyword>
<keyword evidence="2" id="KW-1185">Reference proteome</keyword>